<evidence type="ECO:0000313" key="4">
    <source>
        <dbReference type="EMBL" id="MDN5214032.1"/>
    </source>
</evidence>
<dbReference type="Gene3D" id="1.10.357.10">
    <property type="entry name" value="Tetracycline Repressor, domain 2"/>
    <property type="match status" value="1"/>
</dbReference>
<gene>
    <name evidence="4" type="ORF">QQ020_18290</name>
</gene>
<feature type="domain" description="HTH tetR-type" evidence="3">
    <location>
        <begin position="11"/>
        <end position="71"/>
    </location>
</feature>
<dbReference type="Proteomes" id="UP001172083">
    <property type="component" value="Unassembled WGS sequence"/>
</dbReference>
<dbReference type="InterPro" id="IPR009057">
    <property type="entry name" value="Homeodomain-like_sf"/>
</dbReference>
<dbReference type="PANTHER" id="PTHR43479">
    <property type="entry name" value="ACREF/ENVCD OPERON REPRESSOR-RELATED"/>
    <property type="match status" value="1"/>
</dbReference>
<sequence length="219" mass="25498">MPKETFLKLNPEKRKKITDSFLREFSTNNYDDASLTTVVKSLGIAKGSIYQYFDSKLDLFLYLQSECGAIKAKYIMHLKRDDYPDFWAYFKALYREGIKFDLNHPLESNFLHSLAKHIHAPSLKELTKKWFDQVIGVMCSWIQHEVDIGHFRDDLPVKSMAFFLYTVSISIGDYMRTMHGLNLDENIKSGKPVYAAQKGQILLQSVDEYIAMLRKAFEK</sequence>
<evidence type="ECO:0000259" key="3">
    <source>
        <dbReference type="PROSITE" id="PS50977"/>
    </source>
</evidence>
<dbReference type="InterPro" id="IPR001647">
    <property type="entry name" value="HTH_TetR"/>
</dbReference>
<accession>A0ABT8L8E5</accession>
<protein>
    <submittedName>
        <fullName evidence="4">TetR/AcrR family transcriptional regulator</fullName>
    </submittedName>
</protein>
<keyword evidence="5" id="KW-1185">Reference proteome</keyword>
<name>A0ABT8L8E5_9BACT</name>
<comment type="caution">
    <text evidence="4">The sequence shown here is derived from an EMBL/GenBank/DDBJ whole genome shotgun (WGS) entry which is preliminary data.</text>
</comment>
<dbReference type="SUPFAM" id="SSF46689">
    <property type="entry name" value="Homeodomain-like"/>
    <property type="match status" value="1"/>
</dbReference>
<dbReference type="SUPFAM" id="SSF48498">
    <property type="entry name" value="Tetracyclin repressor-like, C-terminal domain"/>
    <property type="match status" value="1"/>
</dbReference>
<evidence type="ECO:0000256" key="2">
    <source>
        <dbReference type="PROSITE-ProRule" id="PRU00335"/>
    </source>
</evidence>
<dbReference type="PANTHER" id="PTHR43479:SF11">
    <property type="entry name" value="ACREF_ENVCD OPERON REPRESSOR-RELATED"/>
    <property type="match status" value="1"/>
</dbReference>
<feature type="DNA-binding region" description="H-T-H motif" evidence="2">
    <location>
        <begin position="34"/>
        <end position="53"/>
    </location>
</feature>
<dbReference type="PROSITE" id="PS50977">
    <property type="entry name" value="HTH_TETR_2"/>
    <property type="match status" value="1"/>
</dbReference>
<dbReference type="InterPro" id="IPR050624">
    <property type="entry name" value="HTH-type_Tx_Regulator"/>
</dbReference>
<organism evidence="4 5">
    <name type="scientific">Agaribacillus aureus</name>
    <dbReference type="NCBI Taxonomy" id="3051825"/>
    <lineage>
        <taxon>Bacteria</taxon>
        <taxon>Pseudomonadati</taxon>
        <taxon>Bacteroidota</taxon>
        <taxon>Cytophagia</taxon>
        <taxon>Cytophagales</taxon>
        <taxon>Splendidivirgaceae</taxon>
        <taxon>Agaribacillus</taxon>
    </lineage>
</organism>
<keyword evidence="1 2" id="KW-0238">DNA-binding</keyword>
<reference evidence="4" key="1">
    <citation type="submission" date="2023-06" db="EMBL/GenBank/DDBJ databases">
        <title>Genomic of Agaribacillus aureum.</title>
        <authorList>
            <person name="Wang G."/>
        </authorList>
    </citation>
    <scope>NUCLEOTIDE SEQUENCE</scope>
    <source>
        <strain evidence="4">BMA12</strain>
    </source>
</reference>
<evidence type="ECO:0000256" key="1">
    <source>
        <dbReference type="ARBA" id="ARBA00023125"/>
    </source>
</evidence>
<dbReference type="EMBL" id="JAUJEB010000004">
    <property type="protein sequence ID" value="MDN5214032.1"/>
    <property type="molecule type" value="Genomic_DNA"/>
</dbReference>
<proteinExistence type="predicted"/>
<dbReference type="InterPro" id="IPR036271">
    <property type="entry name" value="Tet_transcr_reg_TetR-rel_C_sf"/>
</dbReference>
<dbReference type="Pfam" id="PF00440">
    <property type="entry name" value="TetR_N"/>
    <property type="match status" value="1"/>
</dbReference>
<dbReference type="RefSeq" id="WP_346759369.1">
    <property type="nucleotide sequence ID" value="NZ_JAUJEB010000004.1"/>
</dbReference>
<evidence type="ECO:0000313" key="5">
    <source>
        <dbReference type="Proteomes" id="UP001172083"/>
    </source>
</evidence>